<proteinExistence type="predicted"/>
<accession>E3M1G4</accession>
<name>E3M1G4_CAERE</name>
<evidence type="ECO:0000256" key="1">
    <source>
        <dbReference type="SAM" id="Coils"/>
    </source>
</evidence>
<feature type="compositionally biased region" description="Polar residues" evidence="2">
    <location>
        <begin position="363"/>
        <end position="376"/>
    </location>
</feature>
<keyword evidence="4" id="KW-1185">Reference proteome</keyword>
<protein>
    <submittedName>
        <fullName evidence="3">Uncharacterized protein</fullName>
    </submittedName>
</protein>
<evidence type="ECO:0000256" key="2">
    <source>
        <dbReference type="SAM" id="MobiDB-lite"/>
    </source>
</evidence>
<dbReference type="InParanoid" id="E3M1G4"/>
<organism evidence="4">
    <name type="scientific">Caenorhabditis remanei</name>
    <name type="common">Caenorhabditis vulgaris</name>
    <dbReference type="NCBI Taxonomy" id="31234"/>
    <lineage>
        <taxon>Eukaryota</taxon>
        <taxon>Metazoa</taxon>
        <taxon>Ecdysozoa</taxon>
        <taxon>Nematoda</taxon>
        <taxon>Chromadorea</taxon>
        <taxon>Rhabditida</taxon>
        <taxon>Rhabditina</taxon>
        <taxon>Rhabditomorpha</taxon>
        <taxon>Rhabditoidea</taxon>
        <taxon>Rhabditidae</taxon>
        <taxon>Peloderinae</taxon>
        <taxon>Caenorhabditis</taxon>
    </lineage>
</organism>
<gene>
    <name evidence="3" type="ORF">CRE_06540</name>
</gene>
<feature type="compositionally biased region" description="Basic and acidic residues" evidence="2">
    <location>
        <begin position="386"/>
        <end position="401"/>
    </location>
</feature>
<dbReference type="HOGENOM" id="CLU_687436_0_0_1"/>
<dbReference type="Proteomes" id="UP000008281">
    <property type="component" value="Unassembled WGS sequence"/>
</dbReference>
<sequence>MFGSSGITQVTDASAHKPALTHVPFGTLAQTAPKLSITSSAQGNAGETGFTISEVLDKPADLEFSATSNGNACPIAPLKPRKRTGRPVKLTAENVKTEFAEMVKTWNNPGFNVPMSQIRDVIFAFFFKMNQLSKSEKRKIGEFGAVELGLILINVTFQNEGLQGLVSAMDTTENDMKTATPQIVDPKTNTIDQILEPPMDDELKTNLQNRLEELEKELSIQKMMLEEKDKMIEELQENNISITKKLREEGQMIRKLQSGIDVFVELGSMHARDQEEMKSSHQREIEEKVLEIIDLDAKLVEERGAFLQITKRLEEEKMLQANKLVDMEERLKGKRETLAKLESFIRNQLACKVENMEEGGSGENQDVTIRQFSGSRPSGRRGLKIRNKDKGSSDIKKTRKI</sequence>
<dbReference type="AlphaFoldDB" id="E3M1G4"/>
<reference evidence="3" key="1">
    <citation type="submission" date="2007-07" db="EMBL/GenBank/DDBJ databases">
        <title>PCAP assembly of the Caenorhabditis remanei genome.</title>
        <authorList>
            <consortium name="The Caenorhabditis remanei Sequencing Consortium"/>
            <person name="Wilson R.K."/>
        </authorList>
    </citation>
    <scope>NUCLEOTIDE SEQUENCE [LARGE SCALE GENOMIC DNA]</scope>
    <source>
        <strain evidence="3">PB4641</strain>
    </source>
</reference>
<dbReference type="EMBL" id="DS268421">
    <property type="protein sequence ID" value="EFO88852.1"/>
    <property type="molecule type" value="Genomic_DNA"/>
</dbReference>
<feature type="region of interest" description="Disordered" evidence="2">
    <location>
        <begin position="356"/>
        <end position="401"/>
    </location>
</feature>
<keyword evidence="1" id="KW-0175">Coiled coil</keyword>
<feature type="coiled-coil region" evidence="1">
    <location>
        <begin position="204"/>
        <end position="245"/>
    </location>
</feature>
<evidence type="ECO:0000313" key="4">
    <source>
        <dbReference type="Proteomes" id="UP000008281"/>
    </source>
</evidence>
<evidence type="ECO:0000313" key="3">
    <source>
        <dbReference type="EMBL" id="EFO88852.1"/>
    </source>
</evidence>